<dbReference type="Proteomes" id="UP000236319">
    <property type="component" value="Unassembled WGS sequence"/>
</dbReference>
<dbReference type="Pfam" id="PF00566">
    <property type="entry name" value="RabGAP-TBC"/>
    <property type="match status" value="1"/>
</dbReference>
<evidence type="ECO:0000259" key="2">
    <source>
        <dbReference type="Pfam" id="PF00566"/>
    </source>
</evidence>
<reference evidence="3 4" key="1">
    <citation type="journal article" date="2017" name="BMC Genomics">
        <title>Whole-genome assembly of Babesia ovata and comparative genomics between closely related pathogens.</title>
        <authorList>
            <person name="Yamagishi J."/>
            <person name="Asada M."/>
            <person name="Hakimi H."/>
            <person name="Tanaka T.Q."/>
            <person name="Sugimoto C."/>
            <person name="Kawazu S."/>
        </authorList>
    </citation>
    <scope>NUCLEOTIDE SEQUENCE [LARGE SCALE GENOMIC DNA]</scope>
    <source>
        <strain evidence="3 4">Miyake</strain>
    </source>
</reference>
<comment type="caution">
    <text evidence="3">The sequence shown here is derived from an EMBL/GenBank/DDBJ whole genome shotgun (WGS) entry which is preliminary data.</text>
</comment>
<gene>
    <name evidence="3" type="ORF">BOVATA_014310</name>
</gene>
<organism evidence="3 4">
    <name type="scientific">Babesia ovata</name>
    <dbReference type="NCBI Taxonomy" id="189622"/>
    <lineage>
        <taxon>Eukaryota</taxon>
        <taxon>Sar</taxon>
        <taxon>Alveolata</taxon>
        <taxon>Apicomplexa</taxon>
        <taxon>Aconoidasida</taxon>
        <taxon>Piroplasmida</taxon>
        <taxon>Babesiidae</taxon>
        <taxon>Babesia</taxon>
    </lineage>
</organism>
<dbReference type="EMBL" id="BDSA01000001">
    <property type="protein sequence ID" value="GBE59938.1"/>
    <property type="molecule type" value="Genomic_DNA"/>
</dbReference>
<dbReference type="InterPro" id="IPR000195">
    <property type="entry name" value="Rab-GAP-TBC_dom"/>
</dbReference>
<dbReference type="PANTHER" id="PTHR47219">
    <property type="entry name" value="RAB GTPASE-ACTIVATING PROTEIN 1-LIKE"/>
    <property type="match status" value="1"/>
</dbReference>
<dbReference type="RefSeq" id="XP_028866181.1">
    <property type="nucleotide sequence ID" value="XM_029010348.1"/>
</dbReference>
<dbReference type="AlphaFoldDB" id="A0A2H6KAC3"/>
<keyword evidence="4" id="KW-1185">Reference proteome</keyword>
<dbReference type="GeneID" id="39873708"/>
<feature type="domain" description="Rab-GAP TBC" evidence="2">
    <location>
        <begin position="84"/>
        <end position="130"/>
    </location>
</feature>
<sequence length="290" mass="32752">MRLPWSTGGSHRTVACVILVAERQQECVKQQKNRRREKTKVTQRMLNCVSNYERGALWKRWIKTEHHKAALPKGIYLHLVAFDMPEFDAAIRNDIHRTFPQHAIFTDAKYAQTALFNVLKAYALYNPDVGGPHGKTRHQEPVPAANAAPSEVLLRAGWLRQAQNAQAVLPHAGTGCGHHDYRNAVVPHPVHVQPLPGSGSAAVGRDTRQGGQLHTAHRHHHTKAAGGRRAAEHRRRNNVQHKLLQANQDEIQRMMKDLTPHLSARAIIHELDKHKYEHRATQLLKNYGAV</sequence>
<feature type="region of interest" description="Disordered" evidence="1">
    <location>
        <begin position="197"/>
        <end position="236"/>
    </location>
</feature>
<accession>A0A2H6KAC3</accession>
<dbReference type="InterPro" id="IPR035969">
    <property type="entry name" value="Rab-GAP_TBC_sf"/>
</dbReference>
<dbReference type="InterPro" id="IPR050302">
    <property type="entry name" value="Rab_GAP_TBC_domain"/>
</dbReference>
<proteinExistence type="predicted"/>
<evidence type="ECO:0000313" key="3">
    <source>
        <dbReference type="EMBL" id="GBE59938.1"/>
    </source>
</evidence>
<evidence type="ECO:0000313" key="4">
    <source>
        <dbReference type="Proteomes" id="UP000236319"/>
    </source>
</evidence>
<name>A0A2H6KAC3_9APIC</name>
<protein>
    <submittedName>
        <fullName evidence="3">TBC domain-containing protein, putative</fullName>
    </submittedName>
</protein>
<dbReference type="VEuPathDB" id="PiroplasmaDB:BOVATA_014310"/>
<evidence type="ECO:0000256" key="1">
    <source>
        <dbReference type="SAM" id="MobiDB-lite"/>
    </source>
</evidence>
<dbReference type="SUPFAM" id="SSF47923">
    <property type="entry name" value="Ypt/Rab-GAP domain of gyp1p"/>
    <property type="match status" value="1"/>
</dbReference>
<dbReference type="OrthoDB" id="294251at2759"/>
<dbReference type="Gene3D" id="1.10.8.270">
    <property type="entry name" value="putative rabgap domain of human tbc1 domain family member 14 like domains"/>
    <property type="match status" value="1"/>
</dbReference>